<feature type="domain" description="Alpha fucosidase A-like C-terminal" evidence="2">
    <location>
        <begin position="725"/>
        <end position="817"/>
    </location>
</feature>
<sequence>MKKLTGLLVIGLLGIALAVTFGCSSVPVQSTASSGLDPTTVLWYNHPADKWENALPVGNGRLGAMVFGKVDEERIQFNEETYWSGGPYSQTVQGGYRVLPEIQSLIFNGEYIKAHKLFGRYLMGYPVEQQKYQSMGDLILKLGHGPEVKDYRLELDLKTAIARVSYEANGIRFEREVFSSPVDQVIVVRLTADRPGSISLVANLRGCRNQAHSNYATDYFRMDGYGQNGLILRGKSADYLGVKGQLRYEAQLRAEAQGGSIAVDDTDLTIKNADSVTLYLVAATNFVNYKDVSGDPHLRVEETLNRIAGKPIEQIKDEHIKEHQRLFNRVSIDLGSTAASFLPTDERLKKFDGKNDPNLAALVFQFGRYLLISSSRPGTQPANLQGIWNQYQNPSWDSKYTTNINTEMNYWPVEVANLSDCAAPLFKMIKELTDQGSEVAREHYGAKGWVFHQNTDLWRVAAPMDGPQWGTFTTGGAWLCTHLWEHYLYTGDLDFLREYYPVMKGSIEFFLDFLKVHPKYGWLVTNPSTSPENFPDRPGNGTFYDEVTGWMSPGTTICAGSTIDMQILNDLFGYVAEASRILGVDAEFRERMLETRQKLAPMQVNKKGELQEWLEDWGQKEKSHRHISHLYGLFPGNQISPRKTPELAKAARAVLEQRGLVGNGWSSAWKMACWARLLEPEKAMENLVYALHNYTCNNLFSICSKALQVDGSFGMTAALAEMLVQSHEGEIFILPSVHSSWKKGNIKGIKARGGFELNLSWNENKVIEIEVISTLGRTCSIRTPFPAEVKQVSSGLSLTGQDKALFSFETEPGNSYKMTFVPMSR</sequence>
<dbReference type="PANTHER" id="PTHR31084">
    <property type="entry name" value="ALPHA-L-FUCOSIDASE 2"/>
    <property type="match status" value="1"/>
</dbReference>
<dbReference type="PIRSF" id="PIRSF007663">
    <property type="entry name" value="UCP007663"/>
    <property type="match status" value="1"/>
</dbReference>
<protein>
    <submittedName>
        <fullName evidence="4">Putative large secreted protein</fullName>
    </submittedName>
</protein>
<organism evidence="4 5">
    <name type="scientific">Candidatus Saccharicenans subterraneus</name>
    <dbReference type="NCBI Taxonomy" id="2508984"/>
    <lineage>
        <taxon>Bacteria</taxon>
        <taxon>Candidatus Aminicenantota</taxon>
        <taxon>Candidatus Aminicenantia</taxon>
        <taxon>Candidatus Aminicenantales</taxon>
        <taxon>Candidatus Saccharicenantaceae</taxon>
        <taxon>Candidatus Saccharicenans</taxon>
    </lineage>
</organism>
<dbReference type="AlphaFoldDB" id="A0A3E2BKJ7"/>
<dbReference type="Gene3D" id="2.60.40.1180">
    <property type="entry name" value="Golgi alpha-mannosidase II"/>
    <property type="match status" value="1"/>
</dbReference>
<dbReference type="InterPro" id="IPR008928">
    <property type="entry name" value="6-hairpin_glycosidase_sf"/>
</dbReference>
<accession>A0A3E2BKJ7</accession>
<gene>
    <name evidence="4" type="ORF">OP8BY_0565</name>
</gene>
<dbReference type="SUPFAM" id="SSF48208">
    <property type="entry name" value="Six-hairpin glycosidases"/>
    <property type="match status" value="1"/>
</dbReference>
<dbReference type="InterPro" id="IPR049053">
    <property type="entry name" value="AFCA-like_C"/>
</dbReference>
<evidence type="ECO:0000259" key="3">
    <source>
        <dbReference type="Pfam" id="PF22124"/>
    </source>
</evidence>
<evidence type="ECO:0000313" key="4">
    <source>
        <dbReference type="EMBL" id="RFT15270.1"/>
    </source>
</evidence>
<feature type="domain" description="Glycosyl hydrolase family 95 N-terminal" evidence="1">
    <location>
        <begin position="42"/>
        <end position="288"/>
    </location>
</feature>
<comment type="caution">
    <text evidence="4">The sequence shown here is derived from an EMBL/GenBank/DDBJ whole genome shotgun (WGS) entry which is preliminary data.</text>
</comment>
<dbReference type="GO" id="GO:0004560">
    <property type="term" value="F:alpha-L-fucosidase activity"/>
    <property type="evidence" value="ECO:0007669"/>
    <property type="project" value="InterPro"/>
</dbReference>
<dbReference type="GO" id="GO:0005975">
    <property type="term" value="P:carbohydrate metabolic process"/>
    <property type="evidence" value="ECO:0007669"/>
    <property type="project" value="InterPro"/>
</dbReference>
<dbReference type="Pfam" id="PF21307">
    <property type="entry name" value="Glyco_hydro_95_C"/>
    <property type="match status" value="1"/>
</dbReference>
<dbReference type="Gene3D" id="2.70.98.50">
    <property type="entry name" value="putative glycoside hydrolase family protein from bacillus halodurans"/>
    <property type="match status" value="1"/>
</dbReference>
<dbReference type="Pfam" id="PF22124">
    <property type="entry name" value="Glyco_hydro_95_cat"/>
    <property type="match status" value="1"/>
</dbReference>
<feature type="domain" description="Glycosyl hydrolase family 95 catalytic" evidence="3">
    <location>
        <begin position="312"/>
        <end position="723"/>
    </location>
</feature>
<reference evidence="4 5" key="1">
    <citation type="submission" date="2018-08" db="EMBL/GenBank/DDBJ databases">
        <title>Genome analysis of the thermophilic bacterium of the candidate phylum Aminicenantes from deep subsurface aquifer revealed its physiology and ecological role.</title>
        <authorList>
            <person name="Kadnikov V.V."/>
            <person name="Mardanov A.V."/>
            <person name="Beletsky A.V."/>
            <person name="Karnachuk O.V."/>
            <person name="Ravin N.V."/>
        </authorList>
    </citation>
    <scope>NUCLEOTIDE SEQUENCE [LARGE SCALE GENOMIC DNA]</scope>
    <source>
        <strain evidence="4">BY38</strain>
    </source>
</reference>
<evidence type="ECO:0000259" key="2">
    <source>
        <dbReference type="Pfam" id="PF21307"/>
    </source>
</evidence>
<name>A0A3E2BKJ7_9BACT</name>
<evidence type="ECO:0000313" key="5">
    <source>
        <dbReference type="Proteomes" id="UP000257323"/>
    </source>
</evidence>
<proteinExistence type="predicted"/>
<dbReference type="InterPro" id="IPR013780">
    <property type="entry name" value="Glyco_hydro_b"/>
</dbReference>
<dbReference type="PANTHER" id="PTHR31084:SF0">
    <property type="entry name" value="ALPHA-L-FUCOSIDASE 2"/>
    <property type="match status" value="1"/>
</dbReference>
<dbReference type="Pfam" id="PF14498">
    <property type="entry name" value="Glyco_hyd_65N_2"/>
    <property type="match status" value="1"/>
</dbReference>
<dbReference type="Proteomes" id="UP000257323">
    <property type="component" value="Unassembled WGS sequence"/>
</dbReference>
<dbReference type="PROSITE" id="PS51257">
    <property type="entry name" value="PROKAR_LIPOPROTEIN"/>
    <property type="match status" value="1"/>
</dbReference>
<dbReference type="InterPro" id="IPR027414">
    <property type="entry name" value="GH95_N_dom"/>
</dbReference>
<dbReference type="InterPro" id="IPR016518">
    <property type="entry name" value="Alpha-L-fucosidase"/>
</dbReference>
<evidence type="ECO:0000259" key="1">
    <source>
        <dbReference type="Pfam" id="PF14498"/>
    </source>
</evidence>
<dbReference type="InterPro" id="IPR054363">
    <property type="entry name" value="GH95_cat"/>
</dbReference>
<dbReference type="EMBL" id="QUAH01000011">
    <property type="protein sequence ID" value="RFT15270.1"/>
    <property type="molecule type" value="Genomic_DNA"/>
</dbReference>